<dbReference type="KEGG" id="tav:G4V39_07405"/>
<dbReference type="GO" id="GO:0005975">
    <property type="term" value="P:carbohydrate metabolic process"/>
    <property type="evidence" value="ECO:0007669"/>
    <property type="project" value="InterPro"/>
</dbReference>
<reference evidence="4 5" key="1">
    <citation type="submission" date="2020-02" db="EMBL/GenBank/DDBJ databases">
        <title>Genome analysis of Thermosulfuriphilus ammonigenes ST65T, an anaerobic thermophilic chemolithoautotrophic bacterium isolated from a deep-sea hydrothermal vent.</title>
        <authorList>
            <person name="Slobodkina G."/>
            <person name="Allioux M."/>
            <person name="Merkel A."/>
            <person name="Alain K."/>
            <person name="Jebbar M."/>
            <person name="Slobodkin A."/>
        </authorList>
    </citation>
    <scope>NUCLEOTIDE SEQUENCE [LARGE SCALE GENOMIC DNA]</scope>
    <source>
        <strain evidence="4 5">ST65</strain>
    </source>
</reference>
<dbReference type="Proteomes" id="UP000502179">
    <property type="component" value="Chromosome"/>
</dbReference>
<protein>
    <submittedName>
        <fullName evidence="4">Glycoside hydrolase</fullName>
    </submittedName>
</protein>
<accession>A0A6G7PXG9</accession>
<organism evidence="4 5">
    <name type="scientific">Thermosulfuriphilus ammonigenes</name>
    <dbReference type="NCBI Taxonomy" id="1936021"/>
    <lineage>
        <taxon>Bacteria</taxon>
        <taxon>Pseudomonadati</taxon>
        <taxon>Thermodesulfobacteriota</taxon>
        <taxon>Thermodesulfobacteria</taxon>
        <taxon>Thermodesulfobacteriales</taxon>
        <taxon>Thermodesulfobacteriaceae</taxon>
        <taxon>Thermosulfuriphilus</taxon>
    </lineage>
</organism>
<keyword evidence="5" id="KW-1185">Reference proteome</keyword>
<evidence type="ECO:0000256" key="1">
    <source>
        <dbReference type="ARBA" id="ARBA00006821"/>
    </source>
</evidence>
<dbReference type="PANTHER" id="PTHR36306">
    <property type="entry name" value="ALPHA-AMYLASE-RELATED-RELATED"/>
    <property type="match status" value="1"/>
</dbReference>
<evidence type="ECO:0000313" key="5">
    <source>
        <dbReference type="Proteomes" id="UP000502179"/>
    </source>
</evidence>
<sequence>MGDEPLYVAFIWHMHQPFYYDWRRDSLSLPWVRLHATKAYTDMPALLEEYPRVRAIFNLVPSLLKQIKFYESGGDDEFLTLSRKPASELNQRDREFILVNFFSCHWETMVNPYPRYRALLEKRGLSTDQASIRAAVSNFSDQDFLDLQVWFNLTWIGFYLRGDPLIRHLLAKERTYSEEDKNQLLDFQIKVLKEVIPRYRRLLESGQIEISTSPFYHPILPLLIDSDCARRSMPQVALPPRFSFPEDAQAQIKQALDYHEAIFGRRPQGLWPSEGSVSPELVPILEDCGLIWAATDEEILFHSLPDPSPAALFQPYLVNINGARVNMVFRHHGLSDRIGFVYQRNPASQSVEDFIEELRRIRAFCFSHGSGPWLVSIILDGENPWEYYPDGGEAFLRGLYEALSEAKDLETVTLVDFLTSHSPRVSLENLFTGSWINHNFDIWIGGEEENKAWTLLGQTRRWFKEREKELSSAERQAAYEAIMAAEGSDWFWWFGDHFSSNYDAEFDRLFRGHLVRVYESCGHHPPAELSLSIRRLRRVEPQRTPVGFISPVIDGKVSHFLEWSGSGYYSLSDFGSAMYLGPGLIEAVYFGFNLKEIFFRLDPQEPLNNWPEDIEINIILSGRHKAVLSFKPRAENIIDTYRIRLDDRVISARQEGGKLAVAKIIELSIPFSVLNFRVGENVIFWIEILEKGLVRERVPRMSYLSFTVPDENFEQIFWQV</sequence>
<dbReference type="CDD" id="cd10796">
    <property type="entry name" value="GH57N_APU"/>
    <property type="match status" value="1"/>
</dbReference>
<comment type="similarity">
    <text evidence="1 3">Belongs to the glycosyl hydrolase 57 family.</text>
</comment>
<dbReference type="PANTHER" id="PTHR36306:SF1">
    <property type="entry name" value="ALPHA-AMYLASE-RELATED"/>
    <property type="match status" value="1"/>
</dbReference>
<name>A0A6G7PXG9_9BACT</name>
<keyword evidence="2 3" id="KW-0119">Carbohydrate metabolism</keyword>
<evidence type="ECO:0000256" key="2">
    <source>
        <dbReference type="ARBA" id="ARBA00023277"/>
    </source>
</evidence>
<evidence type="ECO:0000313" key="4">
    <source>
        <dbReference type="EMBL" id="QIJ72103.1"/>
    </source>
</evidence>
<dbReference type="EMBL" id="CP048877">
    <property type="protein sequence ID" value="QIJ72103.1"/>
    <property type="molecule type" value="Genomic_DNA"/>
</dbReference>
<dbReference type="InterPro" id="IPR052046">
    <property type="entry name" value="GH57_Enzymes"/>
</dbReference>
<dbReference type="AlphaFoldDB" id="A0A6G7PXG9"/>
<proteinExistence type="inferred from homology"/>
<dbReference type="InterPro" id="IPR004300">
    <property type="entry name" value="Glyco_hydro_57_N"/>
</dbReference>
<dbReference type="Gene3D" id="3.20.110.10">
    <property type="entry name" value="Glycoside hydrolase 38, N terminal domain"/>
    <property type="match status" value="1"/>
</dbReference>
<dbReference type="Pfam" id="PF03065">
    <property type="entry name" value="Glyco_hydro_57"/>
    <property type="match status" value="1"/>
</dbReference>
<dbReference type="RefSeq" id="WP_166032320.1">
    <property type="nucleotide sequence ID" value="NZ_CP048877.1"/>
</dbReference>
<dbReference type="GO" id="GO:0016787">
    <property type="term" value="F:hydrolase activity"/>
    <property type="evidence" value="ECO:0007669"/>
    <property type="project" value="UniProtKB-KW"/>
</dbReference>
<dbReference type="InterPro" id="IPR011330">
    <property type="entry name" value="Glyco_hydro/deAcase_b/a-brl"/>
</dbReference>
<dbReference type="InterPro" id="IPR027291">
    <property type="entry name" value="Glyco_hydro_38_N_sf"/>
</dbReference>
<gene>
    <name evidence="4" type="ORF">G4V39_07405</name>
</gene>
<evidence type="ECO:0000256" key="3">
    <source>
        <dbReference type="RuleBase" id="RU361196"/>
    </source>
</evidence>
<keyword evidence="4" id="KW-0378">Hydrolase</keyword>
<dbReference type="SUPFAM" id="SSF88713">
    <property type="entry name" value="Glycoside hydrolase/deacetylase"/>
    <property type="match status" value="1"/>
</dbReference>